<reference evidence="7" key="2">
    <citation type="submission" date="2023-05" db="EMBL/GenBank/DDBJ databases">
        <authorList>
            <consortium name="Lawrence Berkeley National Laboratory"/>
            <person name="Steindorff A."/>
            <person name="Hensen N."/>
            <person name="Bonometti L."/>
            <person name="Westerberg I."/>
            <person name="Brannstrom I.O."/>
            <person name="Guillou S."/>
            <person name="Cros-Aarteil S."/>
            <person name="Calhoun S."/>
            <person name="Haridas S."/>
            <person name="Kuo A."/>
            <person name="Mondo S."/>
            <person name="Pangilinan J."/>
            <person name="Riley R."/>
            <person name="Labutti K."/>
            <person name="Andreopoulos B."/>
            <person name="Lipzen A."/>
            <person name="Chen C."/>
            <person name="Yanf M."/>
            <person name="Daum C."/>
            <person name="Ng V."/>
            <person name="Clum A."/>
            <person name="Ohm R."/>
            <person name="Martin F."/>
            <person name="Silar P."/>
            <person name="Natvig D."/>
            <person name="Lalanne C."/>
            <person name="Gautier V."/>
            <person name="Ament-Velasquez S.L."/>
            <person name="Kruys A."/>
            <person name="Hutchinson M.I."/>
            <person name="Powell A.J."/>
            <person name="Barry K."/>
            <person name="Miller A.N."/>
            <person name="Grigoriev I.V."/>
            <person name="Debuchy R."/>
            <person name="Gladieux P."/>
            <person name="Thoren M.H."/>
            <person name="Johannesson H."/>
        </authorList>
    </citation>
    <scope>NUCLEOTIDE SEQUENCE</scope>
    <source>
        <strain evidence="7">PSN309</strain>
    </source>
</reference>
<dbReference type="GO" id="GO:0003924">
    <property type="term" value="F:GTPase activity"/>
    <property type="evidence" value="ECO:0007669"/>
    <property type="project" value="InterPro"/>
</dbReference>
<dbReference type="EMBL" id="MU864397">
    <property type="protein sequence ID" value="KAK4187763.1"/>
    <property type="molecule type" value="Genomic_DNA"/>
</dbReference>
<name>A0AAN7AHT8_9PEZI</name>
<dbReference type="AlphaFoldDB" id="A0AAN7AHT8"/>
<protein>
    <submittedName>
        <fullName evidence="7">G-protein alpha subunit-domain-containing protein</fullName>
    </submittedName>
</protein>
<dbReference type="Gene3D" id="3.40.50.300">
    <property type="entry name" value="P-loop containing nucleotide triphosphate hydrolases"/>
    <property type="match status" value="2"/>
</dbReference>
<organism evidence="7 8">
    <name type="scientific">Podospora australis</name>
    <dbReference type="NCBI Taxonomy" id="1536484"/>
    <lineage>
        <taxon>Eukaryota</taxon>
        <taxon>Fungi</taxon>
        <taxon>Dikarya</taxon>
        <taxon>Ascomycota</taxon>
        <taxon>Pezizomycotina</taxon>
        <taxon>Sordariomycetes</taxon>
        <taxon>Sordariomycetidae</taxon>
        <taxon>Sordariales</taxon>
        <taxon>Podosporaceae</taxon>
        <taxon>Podospora</taxon>
    </lineage>
</organism>
<comment type="caution">
    <text evidence="7">The sequence shown here is derived from an EMBL/GenBank/DDBJ whole genome shotgun (WGS) entry which is preliminary data.</text>
</comment>
<dbReference type="FunFam" id="3.40.50.300:FF:000692">
    <property type="entry name" value="Guanine nucleotide-binding protein subunit alpha"/>
    <property type="match status" value="1"/>
</dbReference>
<keyword evidence="2 5" id="KW-0547">Nucleotide-binding</keyword>
<keyword evidence="4" id="KW-0807">Transducer</keyword>
<dbReference type="Proteomes" id="UP001302126">
    <property type="component" value="Unassembled WGS sequence"/>
</dbReference>
<dbReference type="PROSITE" id="PS51882">
    <property type="entry name" value="G_ALPHA"/>
    <property type="match status" value="1"/>
</dbReference>
<proteinExistence type="predicted"/>
<keyword evidence="6" id="KW-0460">Magnesium</keyword>
<dbReference type="GO" id="GO:0007188">
    <property type="term" value="P:adenylate cyclase-modulating G protein-coupled receptor signaling pathway"/>
    <property type="evidence" value="ECO:0007669"/>
    <property type="project" value="TreeGrafter"/>
</dbReference>
<feature type="binding site" evidence="6">
    <location>
        <position position="320"/>
    </location>
    <ligand>
        <name>Mg(2+)</name>
        <dbReference type="ChEBI" id="CHEBI:18420"/>
    </ligand>
</feature>
<dbReference type="GO" id="GO:0001664">
    <property type="term" value="F:G protein-coupled receptor binding"/>
    <property type="evidence" value="ECO:0007669"/>
    <property type="project" value="TreeGrafter"/>
</dbReference>
<dbReference type="Pfam" id="PF00503">
    <property type="entry name" value="G-alpha"/>
    <property type="match status" value="1"/>
</dbReference>
<accession>A0AAN7AHT8</accession>
<dbReference type="PANTHER" id="PTHR10218:SF302">
    <property type="entry name" value="GUANINE NUCLEOTIDE-BINDING PROTEIN ALPHA-5 SUBUNIT"/>
    <property type="match status" value="1"/>
</dbReference>
<dbReference type="InterPro" id="IPR001019">
    <property type="entry name" value="Gprotein_alpha_su"/>
</dbReference>
<dbReference type="GO" id="GO:0031683">
    <property type="term" value="F:G-protein beta/gamma-subunit complex binding"/>
    <property type="evidence" value="ECO:0007669"/>
    <property type="project" value="InterPro"/>
</dbReference>
<evidence type="ECO:0000256" key="4">
    <source>
        <dbReference type="ARBA" id="ARBA00023224"/>
    </source>
</evidence>
<evidence type="ECO:0000256" key="3">
    <source>
        <dbReference type="ARBA" id="ARBA00023134"/>
    </source>
</evidence>
<keyword evidence="8" id="KW-1185">Reference proteome</keyword>
<dbReference type="InterPro" id="IPR011025">
    <property type="entry name" value="GproteinA_insert"/>
</dbReference>
<evidence type="ECO:0000256" key="2">
    <source>
        <dbReference type="ARBA" id="ARBA00022741"/>
    </source>
</evidence>
<dbReference type="SMART" id="SM00275">
    <property type="entry name" value="G_alpha"/>
    <property type="match status" value="1"/>
</dbReference>
<sequence length="442" mass="49875">MADPLSILGAVVSVAGLIDILSRAIGVINDLRAQYKDADLMLMSLKSQLLVLRTGLSKIWDWAETNPTSTHYQLFMDLDSVILCCQTLTSRLDSQLMIERQTSALTLLLTACNTKSLSEQQELLSVSAVRTVISTVEHDSSSLIVHDDRSSICTVETDTMSNAAATFSFDSELVPSRVYDRAWRSTMLTNVMPRTRRTLSDATTIVPPEAPMLVPIYLDSETQNVENKPPFALAGVKEHKILLIGAGNSGKTTLPRQTQIMWGNEDQKPTREEKLHWKAVIFRDFCRFFIVLLRDRIEGLDETLTYPPTEQDLLHVSVQTVSFTNHVFDVGHSRYSVYDVSGVRSQRKKWTHAIKDADIVLFQAPIGSYDECLYEDKSTQLMHESLMLCESVVNWHLFSDKKIFLNFTTAEIFERKVQSGIKPLADYHHKFDGNPAGESNFF</sequence>
<dbReference type="GO" id="GO:0005525">
    <property type="term" value="F:GTP binding"/>
    <property type="evidence" value="ECO:0007669"/>
    <property type="project" value="UniProtKB-KW"/>
</dbReference>
<gene>
    <name evidence="7" type="ORF">QBC35DRAFT_532227</name>
</gene>
<feature type="binding site" evidence="5">
    <location>
        <begin position="314"/>
        <end position="320"/>
    </location>
    <ligand>
        <name>GTP</name>
        <dbReference type="ChEBI" id="CHEBI:37565"/>
    </ligand>
</feature>
<dbReference type="InterPro" id="IPR027417">
    <property type="entry name" value="P-loop_NTPase"/>
</dbReference>
<evidence type="ECO:0000256" key="6">
    <source>
        <dbReference type="PIRSR" id="PIRSR601019-2"/>
    </source>
</evidence>
<dbReference type="GO" id="GO:0005834">
    <property type="term" value="C:heterotrimeric G-protein complex"/>
    <property type="evidence" value="ECO:0007669"/>
    <property type="project" value="TreeGrafter"/>
</dbReference>
<evidence type="ECO:0000256" key="5">
    <source>
        <dbReference type="PIRSR" id="PIRSR601019-1"/>
    </source>
</evidence>
<keyword evidence="3 5" id="KW-0342">GTP-binding</keyword>
<dbReference type="GO" id="GO:0046872">
    <property type="term" value="F:metal ion binding"/>
    <property type="evidence" value="ECO:0007669"/>
    <property type="project" value="UniProtKB-KW"/>
</dbReference>
<dbReference type="Gene3D" id="1.10.400.10">
    <property type="entry name" value="GI Alpha 1, domain 2-like"/>
    <property type="match status" value="1"/>
</dbReference>
<dbReference type="GO" id="GO:0005737">
    <property type="term" value="C:cytoplasm"/>
    <property type="evidence" value="ECO:0007669"/>
    <property type="project" value="TreeGrafter"/>
</dbReference>
<keyword evidence="1 6" id="KW-0479">Metal-binding</keyword>
<evidence type="ECO:0000256" key="1">
    <source>
        <dbReference type="ARBA" id="ARBA00022723"/>
    </source>
</evidence>
<reference evidence="7" key="1">
    <citation type="journal article" date="2023" name="Mol. Phylogenet. Evol.">
        <title>Genome-scale phylogeny and comparative genomics of the fungal order Sordariales.</title>
        <authorList>
            <person name="Hensen N."/>
            <person name="Bonometti L."/>
            <person name="Westerberg I."/>
            <person name="Brannstrom I.O."/>
            <person name="Guillou S."/>
            <person name="Cros-Aarteil S."/>
            <person name="Calhoun S."/>
            <person name="Haridas S."/>
            <person name="Kuo A."/>
            <person name="Mondo S."/>
            <person name="Pangilinan J."/>
            <person name="Riley R."/>
            <person name="LaButti K."/>
            <person name="Andreopoulos B."/>
            <person name="Lipzen A."/>
            <person name="Chen C."/>
            <person name="Yan M."/>
            <person name="Daum C."/>
            <person name="Ng V."/>
            <person name="Clum A."/>
            <person name="Steindorff A."/>
            <person name="Ohm R.A."/>
            <person name="Martin F."/>
            <person name="Silar P."/>
            <person name="Natvig D.O."/>
            <person name="Lalanne C."/>
            <person name="Gautier V."/>
            <person name="Ament-Velasquez S.L."/>
            <person name="Kruys A."/>
            <person name="Hutchinson M.I."/>
            <person name="Powell A.J."/>
            <person name="Barry K."/>
            <person name="Miller A.N."/>
            <person name="Grigoriev I.V."/>
            <person name="Debuchy R."/>
            <person name="Gladieux P."/>
            <person name="Hiltunen Thoren M."/>
            <person name="Johannesson H."/>
        </authorList>
    </citation>
    <scope>NUCLEOTIDE SEQUENCE</scope>
    <source>
        <strain evidence="7">PSN309</strain>
    </source>
</reference>
<dbReference type="PANTHER" id="PTHR10218">
    <property type="entry name" value="GTP-BINDING PROTEIN ALPHA SUBUNIT"/>
    <property type="match status" value="1"/>
</dbReference>
<dbReference type="SUPFAM" id="SSF52540">
    <property type="entry name" value="P-loop containing nucleoside triphosphate hydrolases"/>
    <property type="match status" value="1"/>
</dbReference>
<evidence type="ECO:0000313" key="8">
    <source>
        <dbReference type="Proteomes" id="UP001302126"/>
    </source>
</evidence>
<evidence type="ECO:0000313" key="7">
    <source>
        <dbReference type="EMBL" id="KAK4187763.1"/>
    </source>
</evidence>